<dbReference type="Pfam" id="PF19086">
    <property type="entry name" value="Terpene_syn_C_2"/>
    <property type="match status" value="1"/>
</dbReference>
<dbReference type="Gene3D" id="1.10.600.10">
    <property type="entry name" value="Farnesyl Diphosphate Synthase"/>
    <property type="match status" value="1"/>
</dbReference>
<dbReference type="RefSeq" id="WP_179270198.1">
    <property type="nucleotide sequence ID" value="NZ_CP058579.1"/>
</dbReference>
<proteinExistence type="predicted"/>
<dbReference type="SUPFAM" id="SSF48576">
    <property type="entry name" value="Terpenoid synthases"/>
    <property type="match status" value="1"/>
</dbReference>
<protein>
    <submittedName>
        <fullName evidence="1">Uncharacterized protein</fullName>
    </submittedName>
</protein>
<sequence>MDPDSESTDASDVRALRERSLPADVERLVERYLETVPERGRYVWGWLDDALPTFRLSSVPPSLTEPADEARLLLLVYVTALNDLADRREDDAAFEAAAAVPRRDREPSAGSDPAVRVAADAWTALLDHLEGAPRADARLDTLVRDVRWACAGLRHGAHAAANPAAVTYEECLHAQAPTMCMDPLATVDLTYSPTFDPTEEPAVREAVALAESVARVGNWLTTWERELAEGDLANGVVVKAVEDGVVTPEAARAARTDPSTRPSFRDRIVDRGVERAVARDWRRRFRRVTGASWSVDTVDLEGYVSAMAGIRRRQDAGRGRK</sequence>
<dbReference type="AlphaFoldDB" id="A0A7D5LCV9"/>
<name>A0A7D5LCV9_9EURY</name>
<organism evidence="1 2">
    <name type="scientific">Halorarum salinum</name>
    <dbReference type="NCBI Taxonomy" id="2743089"/>
    <lineage>
        <taxon>Archaea</taxon>
        <taxon>Methanobacteriati</taxon>
        <taxon>Methanobacteriota</taxon>
        <taxon>Stenosarchaea group</taxon>
        <taxon>Halobacteria</taxon>
        <taxon>Halobacteriales</taxon>
        <taxon>Haloferacaceae</taxon>
        <taxon>Halorarum</taxon>
    </lineage>
</organism>
<dbReference type="Proteomes" id="UP000509626">
    <property type="component" value="Chromosome"/>
</dbReference>
<reference evidence="1 2" key="1">
    <citation type="submission" date="2020-06" db="EMBL/GenBank/DDBJ databases">
        <title>NJ-3-1, isolated from saline soil.</title>
        <authorList>
            <person name="Cui H.L."/>
            <person name="Shi X."/>
        </authorList>
    </citation>
    <scope>NUCLEOTIDE SEQUENCE [LARGE SCALE GENOMIC DNA]</scope>
    <source>
        <strain evidence="1 2">NJ-3-1</strain>
    </source>
</reference>
<gene>
    <name evidence="1" type="ORF">HUG12_18525</name>
</gene>
<dbReference type="KEGG" id="halu:HUG12_18525"/>
<dbReference type="OrthoDB" id="255611at2157"/>
<evidence type="ECO:0000313" key="2">
    <source>
        <dbReference type="Proteomes" id="UP000509626"/>
    </source>
</evidence>
<evidence type="ECO:0000313" key="1">
    <source>
        <dbReference type="EMBL" id="QLG63614.1"/>
    </source>
</evidence>
<dbReference type="GeneID" id="56039498"/>
<keyword evidence="2" id="KW-1185">Reference proteome</keyword>
<dbReference type="InterPro" id="IPR008949">
    <property type="entry name" value="Isoprenoid_synthase_dom_sf"/>
</dbReference>
<accession>A0A7D5LCV9</accession>
<dbReference type="EMBL" id="CP058579">
    <property type="protein sequence ID" value="QLG63614.1"/>
    <property type="molecule type" value="Genomic_DNA"/>
</dbReference>